<evidence type="ECO:0000313" key="2">
    <source>
        <dbReference type="Proteomes" id="UP001610334"/>
    </source>
</evidence>
<comment type="caution">
    <text evidence="1">The sequence shown here is derived from an EMBL/GenBank/DDBJ whole genome shotgun (WGS) entry which is preliminary data.</text>
</comment>
<organism evidence="1 2">
    <name type="scientific">Aspergillus granulosus</name>
    <dbReference type="NCBI Taxonomy" id="176169"/>
    <lineage>
        <taxon>Eukaryota</taxon>
        <taxon>Fungi</taxon>
        <taxon>Dikarya</taxon>
        <taxon>Ascomycota</taxon>
        <taxon>Pezizomycotina</taxon>
        <taxon>Eurotiomycetes</taxon>
        <taxon>Eurotiomycetidae</taxon>
        <taxon>Eurotiales</taxon>
        <taxon>Aspergillaceae</taxon>
        <taxon>Aspergillus</taxon>
        <taxon>Aspergillus subgen. Nidulantes</taxon>
    </lineage>
</organism>
<proteinExistence type="predicted"/>
<gene>
    <name evidence="1" type="ORF">BJX63DRAFT_396044</name>
</gene>
<protein>
    <submittedName>
        <fullName evidence="1">Uncharacterized protein</fullName>
    </submittedName>
</protein>
<reference evidence="1 2" key="1">
    <citation type="submission" date="2024-07" db="EMBL/GenBank/DDBJ databases">
        <title>Section-level genome sequencing and comparative genomics of Aspergillus sections Usti and Cavernicolus.</title>
        <authorList>
            <consortium name="Lawrence Berkeley National Laboratory"/>
            <person name="Nybo J.L."/>
            <person name="Vesth T.C."/>
            <person name="Theobald S."/>
            <person name="Frisvad J.C."/>
            <person name="Larsen T.O."/>
            <person name="Kjaerboelling I."/>
            <person name="Rothschild-Mancinelli K."/>
            <person name="Lyhne E.K."/>
            <person name="Kogle M.E."/>
            <person name="Barry K."/>
            <person name="Clum A."/>
            <person name="Na H."/>
            <person name="Ledsgaard L."/>
            <person name="Lin J."/>
            <person name="Lipzen A."/>
            <person name="Kuo A."/>
            <person name="Riley R."/>
            <person name="Mondo S."/>
            <person name="Labutti K."/>
            <person name="Haridas S."/>
            <person name="Pangalinan J."/>
            <person name="Salamov A.A."/>
            <person name="Simmons B.A."/>
            <person name="Magnuson J.K."/>
            <person name="Chen J."/>
            <person name="Drula E."/>
            <person name="Henrissat B."/>
            <person name="Wiebenga A."/>
            <person name="Lubbers R.J."/>
            <person name="Gomes A.C."/>
            <person name="Makela M.R."/>
            <person name="Stajich J."/>
            <person name="Grigoriev I.V."/>
            <person name="Mortensen U.H."/>
            <person name="De Vries R.P."/>
            <person name="Baker S.E."/>
            <person name="Andersen M.R."/>
        </authorList>
    </citation>
    <scope>NUCLEOTIDE SEQUENCE [LARGE SCALE GENOMIC DNA]</scope>
    <source>
        <strain evidence="1 2">CBS 588.65</strain>
    </source>
</reference>
<dbReference type="EMBL" id="JBFXLT010000045">
    <property type="protein sequence ID" value="KAL2812768.1"/>
    <property type="molecule type" value="Genomic_DNA"/>
</dbReference>
<dbReference type="Proteomes" id="UP001610334">
    <property type="component" value="Unassembled WGS sequence"/>
</dbReference>
<name>A0ABR4HBB4_9EURO</name>
<accession>A0ABR4HBB4</accession>
<sequence>MAASSHRRVKTSLPGVPQWRSAGIHCLQVIQITFWALFMPLIGCVGCGEGIPGYPWRL</sequence>
<keyword evidence="2" id="KW-1185">Reference proteome</keyword>
<evidence type="ECO:0000313" key="1">
    <source>
        <dbReference type="EMBL" id="KAL2812768.1"/>
    </source>
</evidence>